<evidence type="ECO:0000313" key="2">
    <source>
        <dbReference type="EMBL" id="MFC4866341.1"/>
    </source>
</evidence>
<evidence type="ECO:0000256" key="1">
    <source>
        <dbReference type="SAM" id="MobiDB-lite"/>
    </source>
</evidence>
<evidence type="ECO:0000313" key="3">
    <source>
        <dbReference type="Proteomes" id="UP001595858"/>
    </source>
</evidence>
<feature type="region of interest" description="Disordered" evidence="1">
    <location>
        <begin position="101"/>
        <end position="128"/>
    </location>
</feature>
<dbReference type="EMBL" id="JBHSIY010000006">
    <property type="protein sequence ID" value="MFC4866341.1"/>
    <property type="molecule type" value="Genomic_DNA"/>
</dbReference>
<protein>
    <submittedName>
        <fullName evidence="2">Uncharacterized protein</fullName>
    </submittedName>
</protein>
<gene>
    <name evidence="2" type="ORF">ACFPCZ_06835</name>
</gene>
<sequence length="188" mass="21255">MEWGSFLAGAGTALAAVVAALAFANQVLGYRLERRREDREVKDRAQEEADRRQAEDELQRRQLAQASLVRARASFNGGSIDIRFVNDGERPVQHLELTDLRRQGGESSETWTPNPNTTPVTRPRADVLSPHGEGHRFFAWLRDAERNHITGWVTSLAALGFRFMDADGQWWYRDGDGTPQRIDPPNTE</sequence>
<organism evidence="2 3">
    <name type="scientific">Streptomonospora arabica</name>
    <dbReference type="NCBI Taxonomy" id="412417"/>
    <lineage>
        <taxon>Bacteria</taxon>
        <taxon>Bacillati</taxon>
        <taxon>Actinomycetota</taxon>
        <taxon>Actinomycetes</taxon>
        <taxon>Streptosporangiales</taxon>
        <taxon>Nocardiopsidaceae</taxon>
        <taxon>Streptomonospora</taxon>
    </lineage>
</organism>
<keyword evidence="3" id="KW-1185">Reference proteome</keyword>
<name>A0ABV9SKA7_9ACTN</name>
<comment type="caution">
    <text evidence="2">The sequence shown here is derived from an EMBL/GenBank/DDBJ whole genome shotgun (WGS) entry which is preliminary data.</text>
</comment>
<feature type="region of interest" description="Disordered" evidence="1">
    <location>
        <begin position="36"/>
        <end position="58"/>
    </location>
</feature>
<accession>A0ABV9SKA7</accession>
<reference evidence="3" key="1">
    <citation type="journal article" date="2019" name="Int. J. Syst. Evol. Microbiol.">
        <title>The Global Catalogue of Microorganisms (GCM) 10K type strain sequencing project: providing services to taxonomists for standard genome sequencing and annotation.</title>
        <authorList>
            <consortium name="The Broad Institute Genomics Platform"/>
            <consortium name="The Broad Institute Genome Sequencing Center for Infectious Disease"/>
            <person name="Wu L."/>
            <person name="Ma J."/>
        </authorList>
    </citation>
    <scope>NUCLEOTIDE SEQUENCE [LARGE SCALE GENOMIC DNA]</scope>
    <source>
        <strain evidence="3">CGMCC 4.7304</strain>
    </source>
</reference>
<proteinExistence type="predicted"/>
<dbReference type="Proteomes" id="UP001595858">
    <property type="component" value="Unassembled WGS sequence"/>
</dbReference>
<feature type="compositionally biased region" description="Low complexity" evidence="1">
    <location>
        <begin position="112"/>
        <end position="122"/>
    </location>
</feature>
<dbReference type="RefSeq" id="WP_344139922.1">
    <property type="nucleotide sequence ID" value="NZ_BAAAQI010000001.1"/>
</dbReference>